<feature type="compositionally biased region" description="Basic and acidic residues" evidence="1">
    <location>
        <begin position="63"/>
        <end position="79"/>
    </location>
</feature>
<evidence type="ECO:0000313" key="2">
    <source>
        <dbReference type="EMBL" id="KAF6828862.1"/>
    </source>
</evidence>
<dbReference type="EMBL" id="WIGM01000326">
    <property type="protein sequence ID" value="KAF6828862.1"/>
    <property type="molecule type" value="Genomic_DNA"/>
</dbReference>
<evidence type="ECO:0000256" key="1">
    <source>
        <dbReference type="SAM" id="MobiDB-lite"/>
    </source>
</evidence>
<feature type="compositionally biased region" description="Basic and acidic residues" evidence="1">
    <location>
        <begin position="1"/>
        <end position="12"/>
    </location>
</feature>
<reference evidence="2" key="1">
    <citation type="journal article" date="2020" name="Phytopathology">
        <title>Genome Sequence Resources of Colletotrichum truncatum, C. plurivorum, C. musicola, and C. sojae: Four Species Pathogenic to Soybean (Glycine max).</title>
        <authorList>
            <person name="Rogerio F."/>
            <person name="Boufleur T.R."/>
            <person name="Ciampi-Guillardi M."/>
            <person name="Sukno S.A."/>
            <person name="Thon M.R."/>
            <person name="Massola Junior N.S."/>
            <person name="Baroncelli R."/>
        </authorList>
    </citation>
    <scope>NUCLEOTIDE SEQUENCE</scope>
    <source>
        <strain evidence="2">LFN0074</strain>
    </source>
</reference>
<evidence type="ECO:0000313" key="3">
    <source>
        <dbReference type="Proteomes" id="UP000639643"/>
    </source>
</evidence>
<dbReference type="AlphaFoldDB" id="A0A8H6KCF2"/>
<feature type="non-terminal residue" evidence="2">
    <location>
        <position position="1"/>
    </location>
</feature>
<protein>
    <submittedName>
        <fullName evidence="2">SNF2 family domain-containing protein</fullName>
    </submittedName>
</protein>
<feature type="region of interest" description="Disordered" evidence="1">
    <location>
        <begin position="157"/>
        <end position="184"/>
    </location>
</feature>
<feature type="compositionally biased region" description="Acidic residues" evidence="1">
    <location>
        <begin position="302"/>
        <end position="315"/>
    </location>
</feature>
<feature type="region of interest" description="Disordered" evidence="1">
    <location>
        <begin position="227"/>
        <end position="316"/>
    </location>
</feature>
<keyword evidence="3" id="KW-1185">Reference proteome</keyword>
<feature type="region of interest" description="Disordered" evidence="1">
    <location>
        <begin position="62"/>
        <end position="109"/>
    </location>
</feature>
<feature type="compositionally biased region" description="Polar residues" evidence="1">
    <location>
        <begin position="36"/>
        <end position="47"/>
    </location>
</feature>
<feature type="compositionally biased region" description="Basic and acidic residues" evidence="1">
    <location>
        <begin position="266"/>
        <end position="290"/>
    </location>
</feature>
<accession>A0A8H6KCF2</accession>
<proteinExistence type="predicted"/>
<comment type="caution">
    <text evidence="2">The sequence shown here is derived from an EMBL/GenBank/DDBJ whole genome shotgun (WGS) entry which is preliminary data.</text>
</comment>
<sequence length="445" mass="50745">TPLRQDSSEKLPRAPPNKTFFHWNCDGDSDDEESPALQSFLKSTRQPVQEKDIIDDVLEDVMAESRDADTGAHESHEESCELFVSDDEERPERTPPSQNETNIKSEPDEDEFCMIIDSAQASSDAQSKWAKSLKFTIDLTGDNQDATETKKVIKADPVTVKIEQEDGTKPAPQNPPDQPSGLISETYESMNQRITDLKAKALNGQISGAELDELLRLQSRLVSMKGATEGSINSIGRSLSDDDNRPSGSQLKKWARKPAKTLAQRWAERRKKDQQKEANQKRKRCADEGRASSAKKAKQNVDSDDNSDHDDEGEPSDFILEREKLGELLPEPKINTRNKAEQLRMIEAAARSPEEFDKAHLNKQIKELQDATSAAFWGPRIVYAINDWPPTIKFELAFLQRRRLRDQMNKELADPEKYKEWLEEHTRDLHRIKWYRIVLDEAHEI</sequence>
<dbReference type="Proteomes" id="UP000639643">
    <property type="component" value="Unassembled WGS sequence"/>
</dbReference>
<feature type="compositionally biased region" description="Polar residues" evidence="1">
    <location>
        <begin position="95"/>
        <end position="104"/>
    </location>
</feature>
<organism evidence="2 3">
    <name type="scientific">Colletotrichum musicola</name>
    <dbReference type="NCBI Taxonomy" id="2175873"/>
    <lineage>
        <taxon>Eukaryota</taxon>
        <taxon>Fungi</taxon>
        <taxon>Dikarya</taxon>
        <taxon>Ascomycota</taxon>
        <taxon>Pezizomycotina</taxon>
        <taxon>Sordariomycetes</taxon>
        <taxon>Hypocreomycetidae</taxon>
        <taxon>Glomerellales</taxon>
        <taxon>Glomerellaceae</taxon>
        <taxon>Colletotrichum</taxon>
        <taxon>Colletotrichum orchidearum species complex</taxon>
    </lineage>
</organism>
<gene>
    <name evidence="2" type="ORF">CMUS01_08399</name>
</gene>
<name>A0A8H6KCF2_9PEZI</name>
<feature type="region of interest" description="Disordered" evidence="1">
    <location>
        <begin position="1"/>
        <end position="49"/>
    </location>
</feature>